<name>A0A8H3ZL02_9PEZI</name>
<proteinExistence type="predicted"/>
<accession>A0A8H3ZL02</accession>
<comment type="caution">
    <text evidence="1">The sequence shown here is derived from an EMBL/GenBank/DDBJ whole genome shotgun (WGS) entry which is preliminary data.</text>
</comment>
<evidence type="ECO:0000313" key="1">
    <source>
        <dbReference type="EMBL" id="KAF0319537.1"/>
    </source>
</evidence>
<protein>
    <submittedName>
        <fullName evidence="1">Uncharacterized protein</fullName>
    </submittedName>
</protein>
<dbReference type="EMBL" id="WOWK01000094">
    <property type="protein sequence ID" value="KAF0319537.1"/>
    <property type="molecule type" value="Genomic_DNA"/>
</dbReference>
<sequence length="98" mass="10833">MSLASDLGAWHEATIRNKTVAFMGLCLTAHGAHGVPHGYEPLVSSPFIDSSKRSPWSLSDSADSSHDGICRVTRADQTSRFSPRLDEDETWRELCIRC</sequence>
<organism evidence="1 2">
    <name type="scientific">Colletotrichum asianum</name>
    <dbReference type="NCBI Taxonomy" id="702518"/>
    <lineage>
        <taxon>Eukaryota</taxon>
        <taxon>Fungi</taxon>
        <taxon>Dikarya</taxon>
        <taxon>Ascomycota</taxon>
        <taxon>Pezizomycotina</taxon>
        <taxon>Sordariomycetes</taxon>
        <taxon>Hypocreomycetidae</taxon>
        <taxon>Glomerellales</taxon>
        <taxon>Glomerellaceae</taxon>
        <taxon>Colletotrichum</taxon>
        <taxon>Colletotrichum gloeosporioides species complex</taxon>
    </lineage>
</organism>
<keyword evidence="2" id="KW-1185">Reference proteome</keyword>
<dbReference type="Proteomes" id="UP000434172">
    <property type="component" value="Unassembled WGS sequence"/>
</dbReference>
<reference evidence="1 2" key="1">
    <citation type="submission" date="2019-12" db="EMBL/GenBank/DDBJ databases">
        <title>A genome sequence resource for the geographically widespread anthracnose pathogen Colletotrichum asianum.</title>
        <authorList>
            <person name="Meng Y."/>
        </authorList>
    </citation>
    <scope>NUCLEOTIDE SEQUENCE [LARGE SCALE GENOMIC DNA]</scope>
    <source>
        <strain evidence="1 2">ICMP 18580</strain>
    </source>
</reference>
<gene>
    <name evidence="1" type="ORF">GQ607_013185</name>
</gene>
<evidence type="ECO:0000313" key="2">
    <source>
        <dbReference type="Proteomes" id="UP000434172"/>
    </source>
</evidence>
<dbReference type="AlphaFoldDB" id="A0A8H3ZL02"/>